<keyword evidence="3" id="KW-0378">Hydrolase</keyword>
<evidence type="ECO:0000256" key="6">
    <source>
        <dbReference type="ARBA" id="ARBA00023125"/>
    </source>
</evidence>
<dbReference type="CDD" id="cd04488">
    <property type="entry name" value="RecG_wedge_OBF"/>
    <property type="match status" value="1"/>
</dbReference>
<dbReference type="SUPFAM" id="SSF52540">
    <property type="entry name" value="P-loop containing nucleoside triphosphate hydrolases"/>
    <property type="match status" value="2"/>
</dbReference>
<evidence type="ECO:0000313" key="13">
    <source>
        <dbReference type="Proteomes" id="UP001500542"/>
    </source>
</evidence>
<evidence type="ECO:0000313" key="12">
    <source>
        <dbReference type="EMBL" id="GAA0922959.1"/>
    </source>
</evidence>
<evidence type="ECO:0000256" key="9">
    <source>
        <dbReference type="SAM" id="MobiDB-lite"/>
    </source>
</evidence>
<feature type="domain" description="Helicase C-terminal" evidence="11">
    <location>
        <begin position="523"/>
        <end position="684"/>
    </location>
</feature>
<dbReference type="PROSITE" id="PS51192">
    <property type="entry name" value="HELICASE_ATP_BIND_1"/>
    <property type="match status" value="1"/>
</dbReference>
<keyword evidence="1" id="KW-0547">Nucleotide-binding</keyword>
<dbReference type="PROSITE" id="PS51194">
    <property type="entry name" value="HELICASE_CTER"/>
    <property type="match status" value="1"/>
</dbReference>
<dbReference type="Pfam" id="PF00271">
    <property type="entry name" value="Helicase_C"/>
    <property type="match status" value="1"/>
</dbReference>
<dbReference type="NCBIfam" id="NF008167">
    <property type="entry name" value="PRK10917.2-1"/>
    <property type="match status" value="1"/>
</dbReference>
<dbReference type="InterPro" id="IPR014001">
    <property type="entry name" value="Helicase_ATP-bd"/>
</dbReference>
<keyword evidence="2" id="KW-0227">DNA damage</keyword>
<comment type="caution">
    <text evidence="12">The sequence shown here is derived from an EMBL/GenBank/DDBJ whole genome shotgun (WGS) entry which is preliminary data.</text>
</comment>
<protein>
    <recommendedName>
        <fullName evidence="8">Probable DNA 3'-5' helicase RecG</fullName>
    </recommendedName>
</protein>
<name>A0ABP3ZKW0_9ACTN</name>
<dbReference type="SMART" id="SM00490">
    <property type="entry name" value="HELICc"/>
    <property type="match status" value="1"/>
</dbReference>
<organism evidence="12 13">
    <name type="scientific">Kribbella koreensis</name>
    <dbReference type="NCBI Taxonomy" id="57909"/>
    <lineage>
        <taxon>Bacteria</taxon>
        <taxon>Bacillati</taxon>
        <taxon>Actinomycetota</taxon>
        <taxon>Actinomycetes</taxon>
        <taxon>Propionibacteriales</taxon>
        <taxon>Kribbellaceae</taxon>
        <taxon>Kribbella</taxon>
    </lineage>
</organism>
<dbReference type="PANTHER" id="PTHR47964:SF1">
    <property type="entry name" value="ATP-DEPENDENT DNA HELICASE HOMOLOG RECG, CHLOROPLASTIC"/>
    <property type="match status" value="1"/>
</dbReference>
<sequence length="752" mass="82540">MKTDIDRKLRDFVGAKTAKSFSEVLGIETVGELLRHYPRRYLKKGELTPFDELQVGDQATVSGRVKKVTVRSLDSKQEIRPDDVQKFRRHKTITKVVVTDGRNDLELAFFNQPWLANKLVAGTAALFWGEVTMFRETMQLKGPGTEILDEEDLTEEEIERRAKPFRPLYPASAKLPTATIERSIKIVLDNLEEVDDPIPELILRKERLIGLREALQKVHLPETEKDIDVAQKRFRFEEALVMQTILAQRRAVTDALKAVPRERTEGGLLDEFDKRLPFTLTDGQTEVCDEIFADIARPHPMHRLLQGEVGSGKTVVALRAMLSVVDAGGQAVLLAPTEVLATQHHKTLTKMLGELAEQGMLGGAEQATRVGLLTGSLNAAARRTAMLDAASGAAGIVVGTHALLEDKVQFADLGLVVVDEQHRFGVEQRAALSTKSGDATPHTLVMTATPIPRTVAMTVFGDLSVSTLTELPAGRSPIASNVVPALQKPDWLERAWQRVREEVGKGHQAYVVCPRIGDDVKNAADEEGDFAQGELNDGDDGRNESKAKTRPAISVLQVAEVLETALDGLRVEILHGRLPADEKDSVMTRFAAGEIDVLIATTVIEVGVDVPNASTMVVMDADRFGISQLHQLRGRVGRGKVPGLCLLVTYTWPGSASMQRLEAVAATTDGFELSRIDLETRREGDVLGVAQSGRRSSLKLLSVLRDEDIILTARHVANSLISVDAELAEYPVLRSFVRSALESEATDYLEKT</sequence>
<evidence type="ECO:0000259" key="10">
    <source>
        <dbReference type="PROSITE" id="PS51192"/>
    </source>
</evidence>
<dbReference type="InterPro" id="IPR001650">
    <property type="entry name" value="Helicase_C-like"/>
</dbReference>
<evidence type="ECO:0000256" key="7">
    <source>
        <dbReference type="ARBA" id="ARBA00023204"/>
    </source>
</evidence>
<evidence type="ECO:0000259" key="11">
    <source>
        <dbReference type="PROSITE" id="PS51194"/>
    </source>
</evidence>
<dbReference type="RefSeq" id="WP_343963527.1">
    <property type="nucleotide sequence ID" value="NZ_BAAAHK010000001.1"/>
</dbReference>
<dbReference type="CDD" id="cd17992">
    <property type="entry name" value="DEXHc_RecG"/>
    <property type="match status" value="1"/>
</dbReference>
<dbReference type="SMART" id="SM00487">
    <property type="entry name" value="DEXDc"/>
    <property type="match status" value="1"/>
</dbReference>
<dbReference type="Pfam" id="PF00270">
    <property type="entry name" value="DEAD"/>
    <property type="match status" value="1"/>
</dbReference>
<evidence type="ECO:0000256" key="2">
    <source>
        <dbReference type="ARBA" id="ARBA00022763"/>
    </source>
</evidence>
<evidence type="ECO:0000256" key="5">
    <source>
        <dbReference type="ARBA" id="ARBA00022840"/>
    </source>
</evidence>
<dbReference type="GO" id="GO:0004386">
    <property type="term" value="F:helicase activity"/>
    <property type="evidence" value="ECO:0007669"/>
    <property type="project" value="UniProtKB-KW"/>
</dbReference>
<keyword evidence="6" id="KW-0238">DNA-binding</keyword>
<keyword evidence="4 12" id="KW-0347">Helicase</keyword>
<dbReference type="InterPro" id="IPR011545">
    <property type="entry name" value="DEAD/DEAH_box_helicase_dom"/>
</dbReference>
<evidence type="ECO:0000256" key="3">
    <source>
        <dbReference type="ARBA" id="ARBA00022801"/>
    </source>
</evidence>
<dbReference type="Gene3D" id="3.40.50.300">
    <property type="entry name" value="P-loop containing nucleotide triphosphate hydrolases"/>
    <property type="match status" value="2"/>
</dbReference>
<dbReference type="InterPro" id="IPR033454">
    <property type="entry name" value="RecG_wedge"/>
</dbReference>
<keyword evidence="7" id="KW-0234">DNA repair</keyword>
<evidence type="ECO:0000256" key="4">
    <source>
        <dbReference type="ARBA" id="ARBA00022806"/>
    </source>
</evidence>
<dbReference type="InterPro" id="IPR027417">
    <property type="entry name" value="P-loop_NTPase"/>
</dbReference>
<dbReference type="InterPro" id="IPR012340">
    <property type="entry name" value="NA-bd_OB-fold"/>
</dbReference>
<reference evidence="13" key="1">
    <citation type="journal article" date="2019" name="Int. J. Syst. Evol. Microbiol.">
        <title>The Global Catalogue of Microorganisms (GCM) 10K type strain sequencing project: providing services to taxonomists for standard genome sequencing and annotation.</title>
        <authorList>
            <consortium name="The Broad Institute Genomics Platform"/>
            <consortium name="The Broad Institute Genome Sequencing Center for Infectious Disease"/>
            <person name="Wu L."/>
            <person name="Ma J."/>
        </authorList>
    </citation>
    <scope>NUCLEOTIDE SEQUENCE [LARGE SCALE GENOMIC DNA]</scope>
    <source>
        <strain evidence="13">JCM 10977</strain>
    </source>
</reference>
<evidence type="ECO:0000256" key="8">
    <source>
        <dbReference type="ARBA" id="ARBA00049819"/>
    </source>
</evidence>
<dbReference type="InterPro" id="IPR047112">
    <property type="entry name" value="RecG/Mfd"/>
</dbReference>
<dbReference type="Gene3D" id="2.40.50.140">
    <property type="entry name" value="Nucleic acid-binding proteins"/>
    <property type="match status" value="1"/>
</dbReference>
<proteinExistence type="predicted"/>
<gene>
    <name evidence="12" type="primary">recG</name>
    <name evidence="12" type="ORF">GCM10009554_00840</name>
</gene>
<evidence type="ECO:0000256" key="1">
    <source>
        <dbReference type="ARBA" id="ARBA00022741"/>
    </source>
</evidence>
<dbReference type="EMBL" id="BAAAHK010000001">
    <property type="protein sequence ID" value="GAA0922959.1"/>
    <property type="molecule type" value="Genomic_DNA"/>
</dbReference>
<dbReference type="Pfam" id="PF17191">
    <property type="entry name" value="RecG_wedge"/>
    <property type="match status" value="1"/>
</dbReference>
<dbReference type="SUPFAM" id="SSF50249">
    <property type="entry name" value="Nucleic acid-binding proteins"/>
    <property type="match status" value="1"/>
</dbReference>
<feature type="domain" description="Helicase ATP-binding" evidence="10">
    <location>
        <begin position="294"/>
        <end position="468"/>
    </location>
</feature>
<keyword evidence="13" id="KW-1185">Reference proteome</keyword>
<keyword evidence="5" id="KW-0067">ATP-binding</keyword>
<feature type="region of interest" description="Disordered" evidence="9">
    <location>
        <begin position="528"/>
        <end position="548"/>
    </location>
</feature>
<dbReference type="Proteomes" id="UP001500542">
    <property type="component" value="Unassembled WGS sequence"/>
</dbReference>
<dbReference type="InterPro" id="IPR045562">
    <property type="entry name" value="RecG_dom3_C"/>
</dbReference>
<dbReference type="Pfam" id="PF19833">
    <property type="entry name" value="RecG_dom3_C"/>
    <property type="match status" value="1"/>
</dbReference>
<dbReference type="PANTHER" id="PTHR47964">
    <property type="entry name" value="ATP-DEPENDENT DNA HELICASE HOMOLOG RECG, CHLOROPLASTIC"/>
    <property type="match status" value="1"/>
</dbReference>
<accession>A0ABP3ZKW0</accession>